<reference evidence="4 5" key="1">
    <citation type="journal article" date="2016" name="Mol. Biol. Evol.">
        <title>Comparative Genomics of Early-Diverging Mushroom-Forming Fungi Provides Insights into the Origins of Lignocellulose Decay Capabilities.</title>
        <authorList>
            <person name="Nagy L.G."/>
            <person name="Riley R."/>
            <person name="Tritt A."/>
            <person name="Adam C."/>
            <person name="Daum C."/>
            <person name="Floudas D."/>
            <person name="Sun H."/>
            <person name="Yadav J.S."/>
            <person name="Pangilinan J."/>
            <person name="Larsson K.H."/>
            <person name="Matsuura K."/>
            <person name="Barry K."/>
            <person name="Labutti K."/>
            <person name="Kuo R."/>
            <person name="Ohm R.A."/>
            <person name="Bhattacharya S.S."/>
            <person name="Shirouzu T."/>
            <person name="Yoshinaga Y."/>
            <person name="Martin F.M."/>
            <person name="Grigoriev I.V."/>
            <person name="Hibbett D.S."/>
        </authorList>
    </citation>
    <scope>NUCLEOTIDE SEQUENCE [LARGE SCALE GENOMIC DNA]</scope>
    <source>
        <strain evidence="4 5">HHB12733</strain>
    </source>
</reference>
<dbReference type="EMBL" id="KV423941">
    <property type="protein sequence ID" value="KZT59373.1"/>
    <property type="molecule type" value="Genomic_DNA"/>
</dbReference>
<dbReference type="Pfam" id="PF05670">
    <property type="entry name" value="NFACT-R_1"/>
    <property type="match status" value="1"/>
</dbReference>
<accession>A0A165HJA8</accession>
<evidence type="ECO:0000256" key="2">
    <source>
        <dbReference type="SAM" id="MobiDB-lite"/>
    </source>
</evidence>
<feature type="region of interest" description="Disordered" evidence="2">
    <location>
        <begin position="155"/>
        <end position="185"/>
    </location>
</feature>
<dbReference type="InParanoid" id="A0A165HJA8"/>
<keyword evidence="5" id="KW-1185">Reference proteome</keyword>
<gene>
    <name evidence="4" type="ORF">CALCODRAFT_549848</name>
</gene>
<dbReference type="InterPro" id="IPR008532">
    <property type="entry name" value="NFACT_RNA-bd"/>
</dbReference>
<dbReference type="PANTHER" id="PTHR13049:SF2">
    <property type="entry name" value="COILED-COIL DOMAIN-CONTAINING PROTEIN 25"/>
    <property type="match status" value="1"/>
</dbReference>
<protein>
    <submittedName>
        <fullName evidence="4">Cytoplasmic protein</fullName>
    </submittedName>
</protein>
<comment type="similarity">
    <text evidence="1">Belongs to the CCDC25 family.</text>
</comment>
<dbReference type="AlphaFoldDB" id="A0A165HJA8"/>
<dbReference type="STRING" id="1353952.A0A165HJA8"/>
<dbReference type="PANTHER" id="PTHR13049">
    <property type="entry name" value="DUF814-RELATED"/>
    <property type="match status" value="1"/>
</dbReference>
<proteinExistence type="inferred from homology"/>
<dbReference type="OrthoDB" id="200398at2759"/>
<evidence type="ECO:0000256" key="1">
    <source>
        <dbReference type="ARBA" id="ARBA00008998"/>
    </source>
</evidence>
<evidence type="ECO:0000313" key="5">
    <source>
        <dbReference type="Proteomes" id="UP000076842"/>
    </source>
</evidence>
<evidence type="ECO:0000313" key="4">
    <source>
        <dbReference type="EMBL" id="KZT59373.1"/>
    </source>
</evidence>
<dbReference type="InterPro" id="IPR039730">
    <property type="entry name" value="Jlp2/Ccd25"/>
</dbReference>
<evidence type="ECO:0000259" key="3">
    <source>
        <dbReference type="Pfam" id="PF05670"/>
    </source>
</evidence>
<dbReference type="Proteomes" id="UP000076842">
    <property type="component" value="Unassembled WGS sequence"/>
</dbReference>
<feature type="compositionally biased region" description="Basic and acidic residues" evidence="2">
    <location>
        <begin position="155"/>
        <end position="183"/>
    </location>
</feature>
<sequence>MVLFYTSTAVDPPVTIYMGKDKVENEDLIKYGTERDVWFHVDKLSSAHVYLRLPEGMVWEEIPAALLADCGQLVKANSIQGNKLNDQTVIYTPWDNLKKSGDMAVGQVSFHQPKKVKRVHVPARENAIVNRLNKTKVEREVDHEAERQARLKAEGQVRKNAALEKKKQEAELAKKRAEEKQSKSYDALFTEEAGYGVDKEGYDPEEDFM</sequence>
<organism evidence="4 5">
    <name type="scientific">Calocera cornea HHB12733</name>
    <dbReference type="NCBI Taxonomy" id="1353952"/>
    <lineage>
        <taxon>Eukaryota</taxon>
        <taxon>Fungi</taxon>
        <taxon>Dikarya</taxon>
        <taxon>Basidiomycota</taxon>
        <taxon>Agaricomycotina</taxon>
        <taxon>Dacrymycetes</taxon>
        <taxon>Dacrymycetales</taxon>
        <taxon>Dacrymycetaceae</taxon>
        <taxon>Calocera</taxon>
    </lineage>
</organism>
<name>A0A165HJA8_9BASI</name>
<feature type="domain" description="NFACT RNA-binding" evidence="3">
    <location>
        <begin position="1"/>
        <end position="111"/>
    </location>
</feature>